<proteinExistence type="evidence at transcript level"/>
<evidence type="ECO:0000256" key="2">
    <source>
        <dbReference type="ARBA" id="ARBA00004319"/>
    </source>
</evidence>
<organism evidence="16">
    <name type="scientific">Picea sitchensis</name>
    <name type="common">Sitka spruce</name>
    <name type="synonym">Pinus sitchensis</name>
    <dbReference type="NCBI Taxonomy" id="3332"/>
    <lineage>
        <taxon>Eukaryota</taxon>
        <taxon>Viridiplantae</taxon>
        <taxon>Streptophyta</taxon>
        <taxon>Embryophyta</taxon>
        <taxon>Tracheophyta</taxon>
        <taxon>Spermatophyta</taxon>
        <taxon>Pinopsida</taxon>
        <taxon>Pinidae</taxon>
        <taxon>Conifers I</taxon>
        <taxon>Pinales</taxon>
        <taxon>Pinaceae</taxon>
        <taxon>Picea</taxon>
    </lineage>
</organism>
<evidence type="ECO:0000259" key="15">
    <source>
        <dbReference type="PROSITE" id="PS51352"/>
    </source>
</evidence>
<feature type="compositionally biased region" description="Acidic residues" evidence="14">
    <location>
        <begin position="57"/>
        <end position="78"/>
    </location>
</feature>
<evidence type="ECO:0000256" key="9">
    <source>
        <dbReference type="ARBA" id="ARBA00023235"/>
    </source>
</evidence>
<dbReference type="InterPro" id="IPR036249">
    <property type="entry name" value="Thioredoxin-like_sf"/>
</dbReference>
<comment type="similarity">
    <text evidence="3 12">Belongs to the protein disulfide isomerase family.</text>
</comment>
<keyword evidence="9 13" id="KW-0413">Isomerase</keyword>
<evidence type="ECO:0000256" key="3">
    <source>
        <dbReference type="ARBA" id="ARBA00006347"/>
    </source>
</evidence>
<dbReference type="FunFam" id="3.40.30.10:FF:000042">
    <property type="entry name" value="protein disulfide-isomerase A2"/>
    <property type="match status" value="1"/>
</dbReference>
<feature type="domain" description="Thioredoxin" evidence="15">
    <location>
        <begin position="404"/>
        <end position="533"/>
    </location>
</feature>
<dbReference type="SUPFAM" id="SSF52833">
    <property type="entry name" value="Thioredoxin-like"/>
    <property type="match status" value="4"/>
</dbReference>
<keyword evidence="4 13" id="KW-0732">Signal</keyword>
<evidence type="ECO:0000256" key="1">
    <source>
        <dbReference type="ARBA" id="ARBA00001182"/>
    </source>
</evidence>
<dbReference type="CDD" id="cd02982">
    <property type="entry name" value="PDI_b'_family"/>
    <property type="match status" value="1"/>
</dbReference>
<evidence type="ECO:0000256" key="7">
    <source>
        <dbReference type="ARBA" id="ARBA00023157"/>
    </source>
</evidence>
<feature type="chain" id="PRO_5005122159" description="Protein disulfide-isomerase" evidence="13">
    <location>
        <begin position="26"/>
        <end position="566"/>
    </location>
</feature>
<evidence type="ECO:0000313" key="16">
    <source>
        <dbReference type="EMBL" id="ABK25011.1"/>
    </source>
</evidence>
<evidence type="ECO:0000256" key="11">
    <source>
        <dbReference type="PIRSR" id="PIRSR605792-51"/>
    </source>
</evidence>
<dbReference type="GO" id="GO:0034976">
    <property type="term" value="P:response to endoplasmic reticulum stress"/>
    <property type="evidence" value="ECO:0007669"/>
    <property type="project" value="TreeGrafter"/>
</dbReference>
<feature type="region of interest" description="Disordered" evidence="14">
    <location>
        <begin position="540"/>
        <end position="566"/>
    </location>
</feature>
<feature type="disulfide bond" description="Redox-active" evidence="11">
    <location>
        <begin position="454"/>
        <end position="457"/>
    </location>
</feature>
<evidence type="ECO:0000256" key="8">
    <source>
        <dbReference type="ARBA" id="ARBA00023180"/>
    </source>
</evidence>
<dbReference type="InterPro" id="IPR005792">
    <property type="entry name" value="Prot_disulphide_isomerase"/>
</dbReference>
<evidence type="ECO:0000256" key="12">
    <source>
        <dbReference type="RuleBase" id="RU004208"/>
    </source>
</evidence>
<evidence type="ECO:0000256" key="5">
    <source>
        <dbReference type="ARBA" id="ARBA00022737"/>
    </source>
</evidence>
<evidence type="ECO:0000256" key="4">
    <source>
        <dbReference type="ARBA" id="ARBA00022729"/>
    </source>
</evidence>
<keyword evidence="7 11" id="KW-1015">Disulfide bond</keyword>
<dbReference type="Gene3D" id="3.40.30.10">
    <property type="entry name" value="Glutaredoxin"/>
    <property type="match status" value="4"/>
</dbReference>
<dbReference type="Pfam" id="PF00085">
    <property type="entry name" value="Thioredoxin"/>
    <property type="match status" value="2"/>
</dbReference>
<dbReference type="FunFam" id="3.40.30.10:FF:000134">
    <property type="entry name" value="Protein disulfide-isomerase"/>
    <property type="match status" value="1"/>
</dbReference>
<dbReference type="CDD" id="cd02981">
    <property type="entry name" value="PDI_b_family"/>
    <property type="match status" value="1"/>
</dbReference>
<protein>
    <recommendedName>
        <fullName evidence="13">Protein disulfide-isomerase</fullName>
        <ecNumber evidence="13">5.3.4.1</ecNumber>
    </recommendedName>
</protein>
<feature type="disulfide bond" description="Redox-active" evidence="11">
    <location>
        <begin position="116"/>
        <end position="119"/>
    </location>
</feature>
<feature type="signal peptide" evidence="13">
    <location>
        <begin position="1"/>
        <end position="25"/>
    </location>
</feature>
<feature type="region of interest" description="Disordered" evidence="14">
    <location>
        <begin position="43"/>
        <end position="85"/>
    </location>
</feature>
<dbReference type="AlphaFoldDB" id="A9NWK0"/>
<keyword evidence="8" id="KW-0325">Glycoprotein</keyword>
<dbReference type="PROSITE" id="PS51352">
    <property type="entry name" value="THIOREDOXIN_2"/>
    <property type="match status" value="2"/>
</dbReference>
<keyword evidence="10 11" id="KW-0676">Redox-active center</keyword>
<name>A9NWK0_PICSI</name>
<dbReference type="EC" id="5.3.4.1" evidence="13"/>
<dbReference type="NCBIfam" id="TIGR01130">
    <property type="entry name" value="ER_PDI_fam"/>
    <property type="match status" value="1"/>
</dbReference>
<dbReference type="PRINTS" id="PR00421">
    <property type="entry name" value="THIOREDOXIN"/>
</dbReference>
<dbReference type="CDD" id="cd02961">
    <property type="entry name" value="PDI_a_family"/>
    <property type="match status" value="1"/>
</dbReference>
<keyword evidence="5" id="KW-0677">Repeat</keyword>
<dbReference type="NCBIfam" id="TIGR01126">
    <property type="entry name" value="pdi_dom"/>
    <property type="match status" value="1"/>
</dbReference>
<evidence type="ECO:0000256" key="6">
    <source>
        <dbReference type="ARBA" id="ARBA00022824"/>
    </source>
</evidence>
<keyword evidence="6" id="KW-0256">Endoplasmic reticulum</keyword>
<dbReference type="OMA" id="TRESANM"/>
<dbReference type="PROSITE" id="PS00194">
    <property type="entry name" value="THIOREDOXIN_1"/>
    <property type="match status" value="2"/>
</dbReference>
<dbReference type="FunFam" id="3.40.30.10:FF:000109">
    <property type="entry name" value="Protein disulfide-isomerase"/>
    <property type="match status" value="1"/>
</dbReference>
<dbReference type="GO" id="GO:0003756">
    <property type="term" value="F:protein disulfide isomerase activity"/>
    <property type="evidence" value="ECO:0007669"/>
    <property type="project" value="UniProtKB-EC"/>
</dbReference>
<dbReference type="PANTHER" id="PTHR18929:SF246">
    <property type="entry name" value="PROTEIN DISULFIDE ISOMERASE-LIKE 1-4"/>
    <property type="match status" value="1"/>
</dbReference>
<evidence type="ECO:0000256" key="13">
    <source>
        <dbReference type="RuleBase" id="RU361130"/>
    </source>
</evidence>
<dbReference type="GO" id="GO:0005788">
    <property type="term" value="C:endoplasmic reticulum lumen"/>
    <property type="evidence" value="ECO:0007669"/>
    <property type="project" value="UniProtKB-SubCell"/>
</dbReference>
<dbReference type="InterPro" id="IPR005788">
    <property type="entry name" value="PDI_thioredoxin-like_dom"/>
</dbReference>
<dbReference type="FunFam" id="3.40.30.10:FF:000023">
    <property type="entry name" value="Protein disulfide-isomerase"/>
    <property type="match status" value="1"/>
</dbReference>
<dbReference type="InterPro" id="IPR017937">
    <property type="entry name" value="Thioredoxin_CS"/>
</dbReference>
<dbReference type="InterPro" id="IPR013766">
    <property type="entry name" value="Thioredoxin_domain"/>
</dbReference>
<sequence length="566" mass="62904">MAAAKLLIFALVTLLLFVSFQRLQAVENDTEIDEIEELELLEDEGEEKATEAFTAGDEIEPEEDFEEGPYDLEDEDAGSDAPAVDEKDVAVLKESNFSDIVSKNRYVLVEFYAPWCGHCQRLVPEYAAAATELKGEVVLAKVDATEENDLAQKFEVQGFPTILFFIDGVHKQYTGQRTKEGIVSWIKRKTGPAVSNLTTTEDAETLLDSGSTAAVGLFDSLEGTENEEFEAASRQEDDVLFYQTTSDSVAAVLGINTKAKRPALVLLKKEPEKISHFDGKFEKAPISEFIFANKLPLVTTFTRESANMIFDSSIKKQILLFTSAKDYEKVIPSFQEAAKLFKGKILFVYVESDNADVGKPIMEYFGLSGEEPKVIGCMLSEEPIKYLFEAEIIADNIKVFGEDFLADKLKPFFKSDPLPEKNDGDVKIVVGKNFDEIVLDESKDVLLELYAPWCGHCQALEPVYNKLAKQLRGVDSLVLAKMDGTSNEHARAKSDGFPTILFYPAGNKSFDPITFDDDRTVKGFYKFLKTNAAIPFKLPKKSKPESVEATPVTQDSSAAEQPKDEL</sequence>
<reference evidence="16" key="1">
    <citation type="journal article" date="2008" name="BMC Genomics">
        <title>A conifer genomics resource of 200,000 spruce (Picea spp.) ESTs and 6,464 high-quality, sequence-finished full-length cDNAs for Sitka spruce (Picea sitchensis).</title>
        <authorList>
            <person name="Ralph S.G."/>
            <person name="Chun H.J."/>
            <person name="Kolosova N."/>
            <person name="Cooper D."/>
            <person name="Oddy C."/>
            <person name="Ritland C.E."/>
            <person name="Kirkpatrick R."/>
            <person name="Moore R."/>
            <person name="Barber S."/>
            <person name="Holt R.A."/>
            <person name="Jones S.J."/>
            <person name="Marra M.A."/>
            <person name="Douglas C.J."/>
            <person name="Ritland K."/>
            <person name="Bohlmann J."/>
        </authorList>
    </citation>
    <scope>NUCLEOTIDE SEQUENCE</scope>
    <source>
        <tissue evidence="16">Bark</tissue>
    </source>
</reference>
<dbReference type="GO" id="GO:0006457">
    <property type="term" value="P:protein folding"/>
    <property type="evidence" value="ECO:0007669"/>
    <property type="project" value="TreeGrafter"/>
</dbReference>
<dbReference type="PANTHER" id="PTHR18929">
    <property type="entry name" value="PROTEIN DISULFIDE ISOMERASE"/>
    <property type="match status" value="1"/>
</dbReference>
<dbReference type="Pfam" id="PF13848">
    <property type="entry name" value="Thioredoxin_6"/>
    <property type="match status" value="1"/>
</dbReference>
<evidence type="ECO:0000256" key="10">
    <source>
        <dbReference type="ARBA" id="ARBA00023284"/>
    </source>
</evidence>
<comment type="subcellular location">
    <subcellularLocation>
        <location evidence="2">Endoplasmic reticulum lumen</location>
    </subcellularLocation>
</comment>
<dbReference type="EMBL" id="EF085715">
    <property type="protein sequence ID" value="ABK25011.1"/>
    <property type="molecule type" value="mRNA"/>
</dbReference>
<comment type="catalytic activity">
    <reaction evidence="1 13">
        <text>Catalyzes the rearrangement of -S-S- bonds in proteins.</text>
        <dbReference type="EC" id="5.3.4.1"/>
    </reaction>
</comment>
<dbReference type="CDD" id="cd02995">
    <property type="entry name" value="PDI_a_PDI_a'_C"/>
    <property type="match status" value="1"/>
</dbReference>
<evidence type="ECO:0000256" key="14">
    <source>
        <dbReference type="SAM" id="MobiDB-lite"/>
    </source>
</evidence>
<feature type="domain" description="Thioredoxin" evidence="15">
    <location>
        <begin position="75"/>
        <end position="191"/>
    </location>
</feature>
<accession>A9NWK0</accession>